<dbReference type="AlphaFoldDB" id="A0AAU4K4B1"/>
<sequence length="271" mass="29330">MHHNPTIGDHPSTPRWAWSKVPEVTIYFWVIKIFATTVGETAADYLNTSLGFGLTNTTIVTVVLLVISLAAQFAVRRYIPVLYWWLVVLISVTGTLITDNLTDNFGVPLAVTTTIFSVALIVVFSAWYLVEKTLSIHSIRTPRREAFYWLAILVTFALGTAAGDLIAEKLALGYGWSLVLFAGLIAAITLGHFGLRLNAVLAFWAAYIITRPLGASLGDLLTQPADAGGLGVGKTAVNIVFFAVIIGLVGYLIATKVDRLEPRTAQAEVPA</sequence>
<dbReference type="RefSeq" id="WP_328858005.1">
    <property type="nucleotide sequence ID" value="NZ_CP108021.1"/>
</dbReference>
<evidence type="ECO:0000313" key="3">
    <source>
        <dbReference type="Proteomes" id="UP001432128"/>
    </source>
</evidence>
<reference evidence="2 3" key="1">
    <citation type="submission" date="2022-10" db="EMBL/GenBank/DDBJ databases">
        <title>The complete genomes of actinobacterial strains from the NBC collection.</title>
        <authorList>
            <person name="Joergensen T.S."/>
            <person name="Alvarez Arevalo M."/>
            <person name="Sterndorff E.B."/>
            <person name="Faurdal D."/>
            <person name="Vuksanovic O."/>
            <person name="Mourched A.-S."/>
            <person name="Charusanti P."/>
            <person name="Shaw S."/>
            <person name="Blin K."/>
            <person name="Weber T."/>
        </authorList>
    </citation>
    <scope>NUCLEOTIDE SEQUENCE [LARGE SCALE GENOMIC DNA]</scope>
    <source>
        <strain evidence="2 3">NBC_00319</strain>
    </source>
</reference>
<feature type="transmembrane region" description="Helical" evidence="1">
    <location>
        <begin position="78"/>
        <end position="97"/>
    </location>
</feature>
<feature type="transmembrane region" description="Helical" evidence="1">
    <location>
        <begin position="235"/>
        <end position="254"/>
    </location>
</feature>
<keyword evidence="1" id="KW-1133">Transmembrane helix</keyword>
<evidence type="ECO:0008006" key="4">
    <source>
        <dbReference type="Google" id="ProtNLM"/>
    </source>
</evidence>
<feature type="transmembrane region" description="Helical" evidence="1">
    <location>
        <begin position="50"/>
        <end position="71"/>
    </location>
</feature>
<dbReference type="Pfam" id="PF03988">
    <property type="entry name" value="DUF347"/>
    <property type="match status" value="4"/>
</dbReference>
<feature type="transmembrane region" description="Helical" evidence="1">
    <location>
        <begin position="146"/>
        <end position="167"/>
    </location>
</feature>
<dbReference type="Proteomes" id="UP001432128">
    <property type="component" value="Chromosome"/>
</dbReference>
<proteinExistence type="predicted"/>
<evidence type="ECO:0000256" key="1">
    <source>
        <dbReference type="SAM" id="Phobius"/>
    </source>
</evidence>
<keyword evidence="1" id="KW-0812">Transmembrane</keyword>
<accession>A0AAU4K4B1</accession>
<dbReference type="EMBL" id="CP108021">
    <property type="protein sequence ID" value="WUM20788.1"/>
    <property type="molecule type" value="Genomic_DNA"/>
</dbReference>
<feature type="transmembrane region" description="Helical" evidence="1">
    <location>
        <begin position="173"/>
        <end position="190"/>
    </location>
</feature>
<feature type="transmembrane region" description="Helical" evidence="1">
    <location>
        <begin position="109"/>
        <end position="130"/>
    </location>
</feature>
<feature type="transmembrane region" description="Helical" evidence="1">
    <location>
        <begin position="197"/>
        <end position="215"/>
    </location>
</feature>
<keyword evidence="3" id="KW-1185">Reference proteome</keyword>
<gene>
    <name evidence="2" type="ORF">OG579_02855</name>
</gene>
<evidence type="ECO:0000313" key="2">
    <source>
        <dbReference type="EMBL" id="WUM20788.1"/>
    </source>
</evidence>
<dbReference type="KEGG" id="whr:OG579_02855"/>
<name>A0AAU4K4B1_9NOCA</name>
<keyword evidence="1" id="KW-0472">Membrane</keyword>
<protein>
    <recommendedName>
        <fullName evidence="4">Membrane-anchored protein</fullName>
    </recommendedName>
</protein>
<organism evidence="2 3">
    <name type="scientific">Williamsia herbipolensis</name>
    <dbReference type="NCBI Taxonomy" id="1603258"/>
    <lineage>
        <taxon>Bacteria</taxon>
        <taxon>Bacillati</taxon>
        <taxon>Actinomycetota</taxon>
        <taxon>Actinomycetes</taxon>
        <taxon>Mycobacteriales</taxon>
        <taxon>Nocardiaceae</taxon>
        <taxon>Williamsia</taxon>
    </lineage>
</organism>
<dbReference type="InterPro" id="IPR007136">
    <property type="entry name" value="DUF347"/>
</dbReference>